<reference evidence="4" key="1">
    <citation type="submission" date="2017-02" db="UniProtKB">
        <authorList>
            <consortium name="WormBaseParasite"/>
        </authorList>
    </citation>
    <scope>IDENTIFICATION</scope>
</reference>
<evidence type="ECO:0000313" key="2">
    <source>
        <dbReference type="EMBL" id="VDM22991.1"/>
    </source>
</evidence>
<dbReference type="AlphaFoldDB" id="A0A0R3WS95"/>
<evidence type="ECO:0000256" key="1">
    <source>
        <dbReference type="SAM" id="MobiDB-lite"/>
    </source>
</evidence>
<gene>
    <name evidence="2" type="ORF">TTAC_LOCUS3617</name>
</gene>
<feature type="region of interest" description="Disordered" evidence="1">
    <location>
        <begin position="784"/>
        <end position="803"/>
    </location>
</feature>
<keyword evidence="3" id="KW-1185">Reference proteome</keyword>
<reference evidence="2 3" key="2">
    <citation type="submission" date="2018-11" db="EMBL/GenBank/DDBJ databases">
        <authorList>
            <consortium name="Pathogen Informatics"/>
        </authorList>
    </citation>
    <scope>NUCLEOTIDE SEQUENCE [LARGE SCALE GENOMIC DNA]</scope>
</reference>
<evidence type="ECO:0000313" key="4">
    <source>
        <dbReference type="WBParaSite" id="TTAC_0000363501-mRNA-1"/>
    </source>
</evidence>
<proteinExistence type="predicted"/>
<dbReference type="Proteomes" id="UP000274429">
    <property type="component" value="Unassembled WGS sequence"/>
</dbReference>
<organism evidence="4">
    <name type="scientific">Hydatigena taeniaeformis</name>
    <name type="common">Feline tapeworm</name>
    <name type="synonym">Taenia taeniaeformis</name>
    <dbReference type="NCBI Taxonomy" id="6205"/>
    <lineage>
        <taxon>Eukaryota</taxon>
        <taxon>Metazoa</taxon>
        <taxon>Spiralia</taxon>
        <taxon>Lophotrochozoa</taxon>
        <taxon>Platyhelminthes</taxon>
        <taxon>Cestoda</taxon>
        <taxon>Eucestoda</taxon>
        <taxon>Cyclophyllidea</taxon>
        <taxon>Taeniidae</taxon>
        <taxon>Hydatigera</taxon>
    </lineage>
</organism>
<dbReference type="EMBL" id="UYWX01002747">
    <property type="protein sequence ID" value="VDM22991.1"/>
    <property type="molecule type" value="Genomic_DNA"/>
</dbReference>
<name>A0A0R3WS95_HYDTA</name>
<sequence length="832" mass="90345">MDEQNCPDNVDVDDMRRTVTALKENVEAINRALCSQISATNIEKQLLGEIQDMKLQLCELSESLKHQTSVSVCDDMCGQASCVRRDSRLQLSRDIEEIKCCLQHLTAGLGCSSPPLSCPKCGSPPCESLRDDNNDEVECKSESPSPLMECQMAVQISECDDVTPKSSINQFVLDKVEGLKTSIKDAIATEKCCSENEYCAHSAREKDEMGNVCSQDVASSVKAKTSIERIFQILQDLESILSADKSNLSQDRALVLVCTLKHLLESEFSTPNAKADDEWTLQEGAEQYIYPPPHLIAPSPCMMDGRRHPDSSSHKGSSASLCGSGVCNHPTFPLQNDPNENLDTKIKNLLRELYCELQSFDEEVKAKVLSMLEEISETLEALQSCQQNEIAISINICPNCEGNEGSMHFDTCGLPSTPQDGMMGENRPNCQPSIIPTPNLCSLVTELQSLIQLLEPSAQLSSDYDFESNLSSTLSSLKEILQEKCNDPEVLESIGNVLQALKEELCQQGAKTSVQVAIISELEELLTPSGVTYPQGRDVCQSDSALCCREVTIPSETYDVKVLTILDSIEGCIREVGSCCPKHAEALQSTRNGECTIVGHSNASAPSCAEEVEYKSPAVVCAEAINSRVALVLAELKGVVQTLEVEGSTLHCGTISKIFYIFGQIECILAADQQNASTLMEIKQILGRIKGRKVETVSECPIADCTAPSTNADGICEIKNQKQLSTMQSEGCAVLERSASITLCPVHPTNDNDTPNTNCQDRCQSSTMHREAYAASDVSASSTICPAHPTNDSDNPKCNCQDQSRKNTTQSEACAAISSPVCPIHSKSPSEG</sequence>
<accession>A0A0R3WS95</accession>
<dbReference type="WBParaSite" id="TTAC_0000363501-mRNA-1">
    <property type="protein sequence ID" value="TTAC_0000363501-mRNA-1"/>
    <property type="gene ID" value="TTAC_0000363501"/>
</dbReference>
<protein>
    <submittedName>
        <fullName evidence="4">Fibrous sheath-interacting protein 1</fullName>
    </submittedName>
</protein>
<dbReference type="OrthoDB" id="6274141at2759"/>
<evidence type="ECO:0000313" key="3">
    <source>
        <dbReference type="Proteomes" id="UP000274429"/>
    </source>
</evidence>